<dbReference type="EMBL" id="CP014163">
    <property type="protein sequence ID" value="AMB99817.1"/>
    <property type="molecule type" value="Genomic_DNA"/>
</dbReference>
<dbReference type="KEGG" id="auh:AWM75_07495"/>
<reference evidence="2" key="2">
    <citation type="submission" date="2016-01" db="EMBL/GenBank/DDBJ databases">
        <title>Six Aerococcus type strain genome sequencing and assembly using PacBio and Illumina Hiseq.</title>
        <authorList>
            <person name="Carkaci D."/>
            <person name="Dargis R."/>
            <person name="Nielsen X.C."/>
            <person name="Skovgaard O."/>
            <person name="Fuursted K."/>
            <person name="Christensen J.J."/>
        </authorList>
    </citation>
    <scope>NUCLEOTIDE SEQUENCE [LARGE SCALE GENOMIC DNA]</scope>
    <source>
        <strain evidence="2">CCUG42038B</strain>
    </source>
</reference>
<evidence type="ECO:0000313" key="1">
    <source>
        <dbReference type="EMBL" id="AMB99817.1"/>
    </source>
</evidence>
<reference evidence="1 2" key="1">
    <citation type="journal article" date="2016" name="Genome Announc.">
        <title>Complete Genome Sequences of Aerococcus christensenii CCUG 28831T, Aerococcus sanguinicola CCUG 43001T, Aerococcus urinae CCUG 36881T, Aerococcus urinaeequi CCUG 28094T, Aerococcus urinaehominis CCUG 42038 BT, and Aerococcus viridans CCUG 4311T.</title>
        <authorList>
            <person name="Carkaci D."/>
            <person name="Dargis R."/>
            <person name="Nielsen X.C."/>
            <person name="Skovgaard O."/>
            <person name="Fuursted K."/>
            <person name="Christensen J.J."/>
        </authorList>
    </citation>
    <scope>NUCLEOTIDE SEQUENCE [LARGE SCALE GENOMIC DNA]</scope>
    <source>
        <strain evidence="1 2">CCUG42038B</strain>
    </source>
</reference>
<sequence length="106" mass="11825">MNKWWLIIILGSLTSLMRIVPALMVNRGPLNPSLRQFMAYIPLTIFTCLVATDLFFWQGDLALNPLVNLKLIPGLVAGLVAYYRKDIMATMVAGTLAFAVCYYLLG</sequence>
<dbReference type="OrthoDB" id="7870017at2"/>
<organism evidence="1 2">
    <name type="scientific">Aerococcus urinaehominis</name>
    <dbReference type="NCBI Taxonomy" id="128944"/>
    <lineage>
        <taxon>Bacteria</taxon>
        <taxon>Bacillati</taxon>
        <taxon>Bacillota</taxon>
        <taxon>Bacilli</taxon>
        <taxon>Lactobacillales</taxon>
        <taxon>Aerococcaceae</taxon>
        <taxon>Aerococcus</taxon>
    </lineage>
</organism>
<protein>
    <submittedName>
        <fullName evidence="1">Uncharacterized protein</fullName>
    </submittedName>
</protein>
<evidence type="ECO:0000313" key="2">
    <source>
        <dbReference type="Proteomes" id="UP000062260"/>
    </source>
</evidence>
<dbReference type="Pfam" id="PF05437">
    <property type="entry name" value="AzlD"/>
    <property type="match status" value="1"/>
</dbReference>
<dbReference type="InterPro" id="IPR008407">
    <property type="entry name" value="Brnchd-chn_aa_trnsp_AzlD"/>
</dbReference>
<dbReference type="Proteomes" id="UP000062260">
    <property type="component" value="Chromosome"/>
</dbReference>
<name>A0A0X8FNB9_9LACT</name>
<proteinExistence type="predicted"/>
<keyword evidence="2" id="KW-1185">Reference proteome</keyword>
<accession>A0A0X8FNB9</accession>
<gene>
    <name evidence="1" type="ORF">AWM75_07495</name>
</gene>
<dbReference type="AlphaFoldDB" id="A0A0X8FNB9"/>
<dbReference type="RefSeq" id="WP_067980331.1">
    <property type="nucleotide sequence ID" value="NZ_CP014163.1"/>
</dbReference>